<dbReference type="GeneID" id="54466829"/>
<dbReference type="RefSeq" id="XP_033572024.1">
    <property type="nucleotide sequence ID" value="XM_033725936.1"/>
</dbReference>
<protein>
    <submittedName>
        <fullName evidence="2 4">Uncharacterized protein</fullName>
    </submittedName>
</protein>
<sequence>MPDWHHAMERRVSDCSTDPLRQSPVGGYPVGGYFWSQRGDRRSDDGSGTDAGKPLGISKTPRNRASKAKHEKEMRSFHACKIKKLEDFLLHSTMSDQLKETAKLNSNNSHKSGLTYRKDDVLKFAILLLQHQESALRNLMGKIKVESRKHWEHCELLKELDKFKEWAPQNLHISW</sequence>
<feature type="region of interest" description="Disordered" evidence="1">
    <location>
        <begin position="1"/>
        <end position="73"/>
    </location>
</feature>
<evidence type="ECO:0000313" key="3">
    <source>
        <dbReference type="Proteomes" id="UP000504636"/>
    </source>
</evidence>
<feature type="compositionally biased region" description="Basic and acidic residues" evidence="1">
    <location>
        <begin position="1"/>
        <end position="13"/>
    </location>
</feature>
<evidence type="ECO:0000313" key="4">
    <source>
        <dbReference type="RefSeq" id="XP_033572024.1"/>
    </source>
</evidence>
<reference evidence="2 4" key="1">
    <citation type="journal article" date="2020" name="Stud. Mycol.">
        <title>101 Dothideomycetes genomes: a test case for predicting lifestyles and emergence of pathogens.</title>
        <authorList>
            <person name="Haridas S."/>
            <person name="Albert R."/>
            <person name="Binder M."/>
            <person name="Bloem J."/>
            <person name="Labutti K."/>
            <person name="Salamov A."/>
            <person name="Andreopoulos B."/>
            <person name="Baker S."/>
            <person name="Barry K."/>
            <person name="Bills G."/>
            <person name="Bluhm B."/>
            <person name="Cannon C."/>
            <person name="Castanera R."/>
            <person name="Culley D."/>
            <person name="Daum C."/>
            <person name="Ezra D."/>
            <person name="Gonzalez J."/>
            <person name="Henrissat B."/>
            <person name="Kuo A."/>
            <person name="Liang C."/>
            <person name="Lipzen A."/>
            <person name="Lutzoni F."/>
            <person name="Magnuson J."/>
            <person name="Mondo S."/>
            <person name="Nolan M."/>
            <person name="Ohm R."/>
            <person name="Pangilinan J."/>
            <person name="Park H.-J."/>
            <person name="Ramirez L."/>
            <person name="Alfaro M."/>
            <person name="Sun H."/>
            <person name="Tritt A."/>
            <person name="Yoshinaga Y."/>
            <person name="Zwiers L.-H."/>
            <person name="Turgeon B."/>
            <person name="Goodwin S."/>
            <person name="Spatafora J."/>
            <person name="Crous P."/>
            <person name="Grigoriev I."/>
        </authorList>
    </citation>
    <scope>NUCLEOTIDE SEQUENCE</scope>
    <source>
        <strain evidence="2 4">CBS 304.34</strain>
    </source>
</reference>
<reference evidence="4" key="2">
    <citation type="submission" date="2020-04" db="EMBL/GenBank/DDBJ databases">
        <authorList>
            <consortium name="NCBI Genome Project"/>
        </authorList>
    </citation>
    <scope>NUCLEOTIDE SEQUENCE</scope>
    <source>
        <strain evidence="4">CBS 304.34</strain>
    </source>
</reference>
<keyword evidence="3" id="KW-1185">Reference proteome</keyword>
<reference evidence="4" key="3">
    <citation type="submission" date="2025-04" db="UniProtKB">
        <authorList>
            <consortium name="RefSeq"/>
        </authorList>
    </citation>
    <scope>IDENTIFICATION</scope>
    <source>
        <strain evidence="4">CBS 304.34</strain>
    </source>
</reference>
<gene>
    <name evidence="2 4" type="ORF">BDZ99DRAFT_524784</name>
</gene>
<proteinExistence type="predicted"/>
<organism evidence="2">
    <name type="scientific">Mytilinidion resinicola</name>
    <dbReference type="NCBI Taxonomy" id="574789"/>
    <lineage>
        <taxon>Eukaryota</taxon>
        <taxon>Fungi</taxon>
        <taxon>Dikarya</taxon>
        <taxon>Ascomycota</taxon>
        <taxon>Pezizomycotina</taxon>
        <taxon>Dothideomycetes</taxon>
        <taxon>Pleosporomycetidae</taxon>
        <taxon>Mytilinidiales</taxon>
        <taxon>Mytilinidiaceae</taxon>
        <taxon>Mytilinidion</taxon>
    </lineage>
</organism>
<accession>A0A6A6Y8N9</accession>
<dbReference type="Proteomes" id="UP000504636">
    <property type="component" value="Unplaced"/>
</dbReference>
<name>A0A6A6Y8N9_9PEZI</name>
<dbReference type="EMBL" id="MU003710">
    <property type="protein sequence ID" value="KAF2805060.1"/>
    <property type="molecule type" value="Genomic_DNA"/>
</dbReference>
<dbReference type="AlphaFoldDB" id="A0A6A6Y8N9"/>
<evidence type="ECO:0000313" key="2">
    <source>
        <dbReference type="EMBL" id="KAF2805060.1"/>
    </source>
</evidence>
<evidence type="ECO:0000256" key="1">
    <source>
        <dbReference type="SAM" id="MobiDB-lite"/>
    </source>
</evidence>